<dbReference type="GO" id="GO:0052621">
    <property type="term" value="F:diguanylate cyclase activity"/>
    <property type="evidence" value="ECO:0007669"/>
    <property type="project" value="UniProtKB-EC"/>
</dbReference>
<feature type="domain" description="GGDEF" evidence="9">
    <location>
        <begin position="255"/>
        <end position="383"/>
    </location>
</feature>
<evidence type="ECO:0000256" key="8">
    <source>
        <dbReference type="SAM" id="Phobius"/>
    </source>
</evidence>
<dbReference type="InterPro" id="IPR029787">
    <property type="entry name" value="Nucleotide_cyclase"/>
</dbReference>
<evidence type="ECO:0000256" key="3">
    <source>
        <dbReference type="ARBA" id="ARBA00022475"/>
    </source>
</evidence>
<feature type="transmembrane region" description="Helical" evidence="8">
    <location>
        <begin position="20"/>
        <end position="40"/>
    </location>
</feature>
<dbReference type="CDD" id="cd18773">
    <property type="entry name" value="PDC1_HK_sensor"/>
    <property type="match status" value="1"/>
</dbReference>
<dbReference type="Proteomes" id="UP000257240">
    <property type="component" value="Unassembled WGS sequence"/>
</dbReference>
<reference evidence="10 11" key="1">
    <citation type="journal article" date="2018" name="Nat. Biotechnol.">
        <title>A standardized bacterial taxonomy based on genome phylogeny substantially revises the tree of life.</title>
        <authorList>
            <person name="Parks D.H."/>
            <person name="Chuvochina M."/>
            <person name="Waite D.W."/>
            <person name="Rinke C."/>
            <person name="Skarshewski A."/>
            <person name="Chaumeil P.A."/>
            <person name="Hugenholtz P."/>
        </authorList>
    </citation>
    <scope>NUCLEOTIDE SEQUENCE [LARGE SCALE GENOMIC DNA]</scope>
    <source>
        <strain evidence="10">UBA12529</strain>
    </source>
</reference>
<dbReference type="PANTHER" id="PTHR45138:SF9">
    <property type="entry name" value="DIGUANYLATE CYCLASE DGCM-RELATED"/>
    <property type="match status" value="1"/>
</dbReference>
<dbReference type="RefSeq" id="WP_051754509.1">
    <property type="nucleotide sequence ID" value="NZ_DAINLL010000012.1"/>
</dbReference>
<dbReference type="SUPFAM" id="SSF103190">
    <property type="entry name" value="Sensory domain-like"/>
    <property type="match status" value="1"/>
</dbReference>
<dbReference type="CDD" id="cd01949">
    <property type="entry name" value="GGDEF"/>
    <property type="match status" value="1"/>
</dbReference>
<dbReference type="InterPro" id="IPR000160">
    <property type="entry name" value="GGDEF_dom"/>
</dbReference>
<keyword evidence="3" id="KW-1003">Cell membrane</keyword>
<proteinExistence type="predicted"/>
<dbReference type="EMBL" id="DLVE01000035">
    <property type="protein sequence ID" value="HAA83717.1"/>
    <property type="molecule type" value="Genomic_DNA"/>
</dbReference>
<sequence length="383" mass="44041">MKYRLAGYIVHNFLSSKSKFILFFIGLSIFLALLVGWISARCTYHQVLEVATLHVKKDLNMFEVLLNLKYPGEWQILNGRLYKGKVLINDNFEIVDFFEKATGNTATVFLGDTRVTTTIRNELGTRIIGTKVSPPVAQRVLQQGKEYYGIADILGEKYITAYKPIKDPSGKIIGILYTGISLKKFTPIQQKFYQNIIIPYIGLVLLFILNGFLIFFWARAVNLSIIDPLTKVYNRRYIIHKIKQEALKKQTQKDYEFSALLIDVDDFKKVNDTYGHAEGDRVLKEITEIIKQRIRNQDILGRWGGEEFILVCPETPLEKAQILADHLRKLIEKHNFGEKKLKITASFGVTSWKDEDTLDSFLNRLDKALYQGKIKGKNCVVIF</sequence>
<comment type="catalytic activity">
    <reaction evidence="7">
        <text>2 GTP = 3',3'-c-di-GMP + 2 diphosphate</text>
        <dbReference type="Rhea" id="RHEA:24898"/>
        <dbReference type="ChEBI" id="CHEBI:33019"/>
        <dbReference type="ChEBI" id="CHEBI:37565"/>
        <dbReference type="ChEBI" id="CHEBI:58805"/>
        <dbReference type="EC" id="2.7.7.65"/>
    </reaction>
</comment>
<dbReference type="InterPro" id="IPR050469">
    <property type="entry name" value="Diguanylate_Cyclase"/>
</dbReference>
<dbReference type="Gene3D" id="3.30.70.270">
    <property type="match status" value="1"/>
</dbReference>
<dbReference type="EC" id="2.7.7.65" evidence="2"/>
<dbReference type="FunFam" id="3.30.70.270:FF:000001">
    <property type="entry name" value="Diguanylate cyclase domain protein"/>
    <property type="match status" value="1"/>
</dbReference>
<evidence type="ECO:0000259" key="9">
    <source>
        <dbReference type="PROSITE" id="PS50887"/>
    </source>
</evidence>
<organism evidence="10 11">
    <name type="scientific">Thermodesulfobacterium commune</name>
    <dbReference type="NCBI Taxonomy" id="1741"/>
    <lineage>
        <taxon>Bacteria</taxon>
        <taxon>Pseudomonadati</taxon>
        <taxon>Thermodesulfobacteriota</taxon>
        <taxon>Thermodesulfobacteria</taxon>
        <taxon>Thermodesulfobacteriales</taxon>
        <taxon>Thermodesulfobacteriaceae</taxon>
        <taxon>Thermodesulfobacterium</taxon>
    </lineage>
</organism>
<comment type="caution">
    <text evidence="10">The sequence shown here is derived from an EMBL/GenBank/DDBJ whole genome shotgun (WGS) entry which is preliminary data.</text>
</comment>
<evidence type="ECO:0000256" key="4">
    <source>
        <dbReference type="ARBA" id="ARBA00022692"/>
    </source>
</evidence>
<dbReference type="PROSITE" id="PS50887">
    <property type="entry name" value="GGDEF"/>
    <property type="match status" value="1"/>
</dbReference>
<dbReference type="GO" id="GO:0005886">
    <property type="term" value="C:plasma membrane"/>
    <property type="evidence" value="ECO:0007669"/>
    <property type="project" value="UniProtKB-SubCell"/>
</dbReference>
<evidence type="ECO:0000256" key="7">
    <source>
        <dbReference type="ARBA" id="ARBA00034247"/>
    </source>
</evidence>
<keyword evidence="5 8" id="KW-1133">Transmembrane helix</keyword>
<keyword evidence="6 8" id="KW-0472">Membrane</keyword>
<dbReference type="AlphaFoldDB" id="A0A124FKW7"/>
<keyword evidence="4 8" id="KW-0812">Transmembrane</keyword>
<name>A0A124FKW7_9BACT</name>
<dbReference type="Gene3D" id="3.30.450.20">
    <property type="entry name" value="PAS domain"/>
    <property type="match status" value="1"/>
</dbReference>
<gene>
    <name evidence="10" type="ORF">DCE01_02865</name>
</gene>
<dbReference type="NCBIfam" id="TIGR00254">
    <property type="entry name" value="GGDEF"/>
    <property type="match status" value="1"/>
</dbReference>
<evidence type="ECO:0000313" key="10">
    <source>
        <dbReference type="EMBL" id="HAA83717.1"/>
    </source>
</evidence>
<dbReference type="SMART" id="SM00267">
    <property type="entry name" value="GGDEF"/>
    <property type="match status" value="1"/>
</dbReference>
<accession>A0A124FKW7</accession>
<evidence type="ECO:0000256" key="1">
    <source>
        <dbReference type="ARBA" id="ARBA00004651"/>
    </source>
</evidence>
<dbReference type="InterPro" id="IPR033463">
    <property type="entry name" value="sCache_3"/>
</dbReference>
<dbReference type="SUPFAM" id="SSF55073">
    <property type="entry name" value="Nucleotide cyclase"/>
    <property type="match status" value="1"/>
</dbReference>
<dbReference type="InterPro" id="IPR029151">
    <property type="entry name" value="Sensor-like_sf"/>
</dbReference>
<evidence type="ECO:0000256" key="6">
    <source>
        <dbReference type="ARBA" id="ARBA00023136"/>
    </source>
</evidence>
<dbReference type="InterPro" id="IPR043128">
    <property type="entry name" value="Rev_trsase/Diguanyl_cyclase"/>
</dbReference>
<dbReference type="Pfam" id="PF00990">
    <property type="entry name" value="GGDEF"/>
    <property type="match status" value="1"/>
</dbReference>
<dbReference type="PANTHER" id="PTHR45138">
    <property type="entry name" value="REGULATORY COMPONENTS OF SENSORY TRANSDUCTION SYSTEM"/>
    <property type="match status" value="1"/>
</dbReference>
<evidence type="ECO:0000256" key="5">
    <source>
        <dbReference type="ARBA" id="ARBA00022989"/>
    </source>
</evidence>
<evidence type="ECO:0000313" key="11">
    <source>
        <dbReference type="Proteomes" id="UP000257240"/>
    </source>
</evidence>
<evidence type="ECO:0000256" key="2">
    <source>
        <dbReference type="ARBA" id="ARBA00012528"/>
    </source>
</evidence>
<comment type="subcellular location">
    <subcellularLocation>
        <location evidence="1">Cell membrane</location>
        <topology evidence="1">Multi-pass membrane protein</topology>
    </subcellularLocation>
</comment>
<dbReference type="Pfam" id="PF17202">
    <property type="entry name" value="sCache_3_3"/>
    <property type="match status" value="1"/>
</dbReference>
<feature type="transmembrane region" description="Helical" evidence="8">
    <location>
        <begin position="197"/>
        <end position="218"/>
    </location>
</feature>
<protein>
    <recommendedName>
        <fullName evidence="2">diguanylate cyclase</fullName>
        <ecNumber evidence="2">2.7.7.65</ecNumber>
    </recommendedName>
</protein>